<evidence type="ECO:0000259" key="7">
    <source>
        <dbReference type="PROSITE" id="PS51736"/>
    </source>
</evidence>
<evidence type="ECO:0008006" key="11">
    <source>
        <dbReference type="Google" id="ProtNLM"/>
    </source>
</evidence>
<evidence type="ECO:0000256" key="2">
    <source>
        <dbReference type="ARBA" id="ARBA00023125"/>
    </source>
</evidence>
<evidence type="ECO:0000256" key="5">
    <source>
        <dbReference type="PROSITE-ProRule" id="PRU10137"/>
    </source>
</evidence>
<dbReference type="InterPro" id="IPR011109">
    <property type="entry name" value="DNA_bind_recombinase_dom"/>
</dbReference>
<dbReference type="EMBL" id="MOXJ01000001">
    <property type="protein sequence ID" value="PDO11603.1"/>
    <property type="molecule type" value="Genomic_DNA"/>
</dbReference>
<dbReference type="Gene3D" id="3.40.50.1390">
    <property type="entry name" value="Resolvase, N-terminal catalytic domain"/>
    <property type="match status" value="1"/>
</dbReference>
<comment type="caution">
    <text evidence="9">The sequence shown here is derived from an EMBL/GenBank/DDBJ whole genome shotgun (WGS) entry which is preliminary data.</text>
</comment>
<organism evidence="9 10">
    <name type="scientific">Candidatus Reconcilbacillus cellulovorans</name>
    <dbReference type="NCBI Taxonomy" id="1906605"/>
    <lineage>
        <taxon>Bacteria</taxon>
        <taxon>Bacillati</taxon>
        <taxon>Bacillota</taxon>
        <taxon>Bacilli</taxon>
        <taxon>Bacillales</taxon>
        <taxon>Paenibacillaceae</taxon>
        <taxon>Candidatus Reconcilbacillus</taxon>
    </lineage>
</organism>
<name>A0A2A6E3P9_9BACL</name>
<dbReference type="InterPro" id="IPR025827">
    <property type="entry name" value="Zn_ribbon_recom_dom"/>
</dbReference>
<evidence type="ECO:0000313" key="9">
    <source>
        <dbReference type="EMBL" id="PDO11603.1"/>
    </source>
</evidence>
<dbReference type="PANTHER" id="PTHR30461:SF23">
    <property type="entry name" value="DNA RECOMBINASE-RELATED"/>
    <property type="match status" value="1"/>
</dbReference>
<dbReference type="InterPro" id="IPR006119">
    <property type="entry name" value="Resolv_N"/>
</dbReference>
<dbReference type="GO" id="GO:0003677">
    <property type="term" value="F:DNA binding"/>
    <property type="evidence" value="ECO:0007669"/>
    <property type="project" value="UniProtKB-KW"/>
</dbReference>
<evidence type="ECO:0000256" key="3">
    <source>
        <dbReference type="ARBA" id="ARBA00023172"/>
    </source>
</evidence>
<feature type="active site" description="O-(5'-phospho-DNA)-serine intermediate" evidence="4 5">
    <location>
        <position position="31"/>
    </location>
</feature>
<dbReference type="SUPFAM" id="SSF53041">
    <property type="entry name" value="Resolvase-like"/>
    <property type="match status" value="1"/>
</dbReference>
<evidence type="ECO:0000256" key="1">
    <source>
        <dbReference type="ARBA" id="ARBA00022908"/>
    </source>
</evidence>
<dbReference type="CDD" id="cd03768">
    <property type="entry name" value="SR_ResInv"/>
    <property type="match status" value="1"/>
</dbReference>
<evidence type="ECO:0000313" key="10">
    <source>
        <dbReference type="Proteomes" id="UP000243688"/>
    </source>
</evidence>
<dbReference type="PROSITE" id="PS51736">
    <property type="entry name" value="RECOMBINASES_3"/>
    <property type="match status" value="1"/>
</dbReference>
<dbReference type="InterPro" id="IPR036162">
    <property type="entry name" value="Resolvase-like_N_sf"/>
</dbReference>
<dbReference type="InterPro" id="IPR006118">
    <property type="entry name" value="Recombinase_CS"/>
</dbReference>
<dbReference type="Proteomes" id="UP000243688">
    <property type="component" value="Unassembled WGS sequence"/>
</dbReference>
<dbReference type="GO" id="GO:0000150">
    <property type="term" value="F:DNA strand exchange activity"/>
    <property type="evidence" value="ECO:0007669"/>
    <property type="project" value="InterPro"/>
</dbReference>
<dbReference type="Pfam" id="PF00239">
    <property type="entry name" value="Resolvase"/>
    <property type="match status" value="1"/>
</dbReference>
<gene>
    <name evidence="9" type="ORF">BLM47_00265</name>
</gene>
<keyword evidence="1" id="KW-0229">DNA integration</keyword>
<protein>
    <recommendedName>
        <fullName evidence="11">Recombinase family protein</fullName>
    </recommendedName>
</protein>
<dbReference type="InterPro" id="IPR038109">
    <property type="entry name" value="DNA_bind_recomb_sf"/>
</dbReference>
<reference evidence="9 10" key="1">
    <citation type="submission" date="2016-12" db="EMBL/GenBank/DDBJ databases">
        <title>Candidatus Reconcilibacillus cellulovorans genome.</title>
        <authorList>
            <person name="Kolinko S."/>
            <person name="Wu Y.-W."/>
            <person name="Tachea F."/>
            <person name="Denzel E."/>
            <person name="Hiras J."/>
            <person name="Baecker N."/>
            <person name="Chan L.J."/>
            <person name="Eichorst S.A."/>
            <person name="Frey D."/>
            <person name="Adams P.D."/>
            <person name="Pray T."/>
            <person name="Tanjore D."/>
            <person name="Petzold C.J."/>
            <person name="Gladden J.M."/>
            <person name="Simmons B.A."/>
            <person name="Singer S.W."/>
        </authorList>
    </citation>
    <scope>NUCLEOTIDE SEQUENCE [LARGE SCALE GENOMIC DNA]</scope>
    <source>
        <strain evidence="9">JTherm</strain>
    </source>
</reference>
<dbReference type="InterPro" id="IPR050639">
    <property type="entry name" value="SSR_resolvase"/>
</dbReference>
<keyword evidence="2" id="KW-0238">DNA-binding</keyword>
<dbReference type="AlphaFoldDB" id="A0A2A6E3P9"/>
<sequence>MIAHPGFSFEPLTEHTFGRIDMRAALYIRVSTDEQAREGFSIDAQKRKLLAYAESQDWEVVSVLIDDGYSAKDLNRPAMQELLHKVRNKEIDVVVVFKLDRLTRSVRDLYTLLDEFSRHDVGFRSTQEQFDTTTTMGRAMLGILGIFAQWERETIAERVRIGMEQKVRQGKRHGGKYPYGYDRNGNLIQEEAEVIRRVRELYMKENLSFLKIAERLNQEGKFRRGYEWTRNTVALTLENPYYAGIIRFGSKMKNGKYPQRKRDLRVDVIDVPGDHEAIWTVEEYEEHLRLMRMRSEGNHSRKLDYLFSGLLRCGRCGSTMFGRLTTKRSLRNGEIVRNPYYMCSRRRDSKTCDMPMFRQKHVEHLIMKYIESIRLDRSKIELKQDQTELDRKIRRVNNDLNRIRERRKRWQYMFVNDLISEIELRRHLDEEKEQEEKLLRELQELENQKKEEFVYPAKLLEVIDVWDQIGNQEKRELLLTIFDEITLHTNETNIKGVKNRFFPAWVTVRYK</sequence>
<dbReference type="PROSITE" id="PS51737">
    <property type="entry name" value="RECOMBINASE_DNA_BIND"/>
    <property type="match status" value="1"/>
</dbReference>
<dbReference type="SMART" id="SM00857">
    <property type="entry name" value="Resolvase"/>
    <property type="match status" value="1"/>
</dbReference>
<dbReference type="PROSITE" id="PS00397">
    <property type="entry name" value="RECOMBINASES_1"/>
    <property type="match status" value="1"/>
</dbReference>
<keyword evidence="6" id="KW-0175">Coiled coil</keyword>
<evidence type="ECO:0000259" key="8">
    <source>
        <dbReference type="PROSITE" id="PS51737"/>
    </source>
</evidence>
<dbReference type="Pfam" id="PF07508">
    <property type="entry name" value="Recombinase"/>
    <property type="match status" value="1"/>
</dbReference>
<evidence type="ECO:0000256" key="6">
    <source>
        <dbReference type="SAM" id="Coils"/>
    </source>
</evidence>
<dbReference type="Gene3D" id="3.90.1750.20">
    <property type="entry name" value="Putative Large Serine Recombinase, Chain B, Domain 2"/>
    <property type="match status" value="1"/>
</dbReference>
<feature type="coiled-coil region" evidence="6">
    <location>
        <begin position="375"/>
        <end position="452"/>
    </location>
</feature>
<proteinExistence type="predicted"/>
<dbReference type="GO" id="GO:0015074">
    <property type="term" value="P:DNA integration"/>
    <property type="evidence" value="ECO:0007669"/>
    <property type="project" value="UniProtKB-KW"/>
</dbReference>
<accession>A0A2A6E3P9</accession>
<dbReference type="Pfam" id="PF13408">
    <property type="entry name" value="Zn_ribbon_recom"/>
    <property type="match status" value="1"/>
</dbReference>
<keyword evidence="3" id="KW-0233">DNA recombination</keyword>
<feature type="domain" description="Recombinase" evidence="8">
    <location>
        <begin position="178"/>
        <end position="301"/>
    </location>
</feature>
<dbReference type="PANTHER" id="PTHR30461">
    <property type="entry name" value="DNA-INVERTASE FROM LAMBDOID PROPHAGE"/>
    <property type="match status" value="1"/>
</dbReference>
<evidence type="ECO:0000256" key="4">
    <source>
        <dbReference type="PIRSR" id="PIRSR606118-50"/>
    </source>
</evidence>
<feature type="domain" description="Resolvase/invertase-type recombinase catalytic" evidence="7">
    <location>
        <begin position="23"/>
        <end position="170"/>
    </location>
</feature>